<dbReference type="SUPFAM" id="SSF47413">
    <property type="entry name" value="lambda repressor-like DNA-binding domains"/>
    <property type="match status" value="1"/>
</dbReference>
<evidence type="ECO:0000259" key="2">
    <source>
        <dbReference type="PROSITE" id="PS50943"/>
    </source>
</evidence>
<name>H2J421_MARPK</name>
<dbReference type="KEGG" id="mpz:Marpi_0298"/>
<dbReference type="HOGENOM" id="CLU_066192_44_5_0"/>
<evidence type="ECO:0000313" key="3">
    <source>
        <dbReference type="EMBL" id="AEX84749.1"/>
    </source>
</evidence>
<dbReference type="SMART" id="SM00530">
    <property type="entry name" value="HTH_XRE"/>
    <property type="match status" value="1"/>
</dbReference>
<proteinExistence type="predicted"/>
<dbReference type="Proteomes" id="UP000007161">
    <property type="component" value="Chromosome"/>
</dbReference>
<dbReference type="Pfam" id="PF01381">
    <property type="entry name" value="HTH_3"/>
    <property type="match status" value="1"/>
</dbReference>
<dbReference type="RefSeq" id="WP_014295821.1">
    <property type="nucleotide sequence ID" value="NC_016751.1"/>
</dbReference>
<dbReference type="STRING" id="443254.Marpi_0298"/>
<dbReference type="AlphaFoldDB" id="H2J421"/>
<feature type="domain" description="HTH cro/C1-type" evidence="2">
    <location>
        <begin position="4"/>
        <end position="58"/>
    </location>
</feature>
<dbReference type="PANTHER" id="PTHR46558:SF4">
    <property type="entry name" value="DNA-BIDING PHAGE PROTEIN"/>
    <property type="match status" value="1"/>
</dbReference>
<reference evidence="3 4" key="1">
    <citation type="journal article" date="2012" name="J. Bacteriol.">
        <title>Complete Genome Sequence of the Thermophilic, Piezophilic, Heterotrophic Bacterium Marinitoga piezophila KA3.</title>
        <authorList>
            <person name="Lucas S."/>
            <person name="Han J."/>
            <person name="Lapidus A."/>
            <person name="Cheng J.F."/>
            <person name="Goodwin L.A."/>
            <person name="Pitluck S."/>
            <person name="Peters L."/>
            <person name="Mikhailova N."/>
            <person name="Teshima H."/>
            <person name="Detter J.C."/>
            <person name="Han C."/>
            <person name="Tapia R."/>
            <person name="Land M."/>
            <person name="Hauser L."/>
            <person name="Kyrpides N.C."/>
            <person name="Ivanova N."/>
            <person name="Pagani I."/>
            <person name="Vannier P."/>
            <person name="Oger P."/>
            <person name="Bartlett D.H."/>
            <person name="Noll K.M."/>
            <person name="Woyke T."/>
            <person name="Jebbar M."/>
        </authorList>
    </citation>
    <scope>NUCLEOTIDE SEQUENCE [LARGE SCALE GENOMIC DNA]</scope>
    <source>
        <strain evidence="4">DSM 14283 / JCM 11233 / KA3</strain>
    </source>
</reference>
<dbReference type="PANTHER" id="PTHR46558">
    <property type="entry name" value="TRACRIPTIONAL REGULATORY PROTEIN-RELATED-RELATED"/>
    <property type="match status" value="1"/>
</dbReference>
<dbReference type="CDD" id="cd00093">
    <property type="entry name" value="HTH_XRE"/>
    <property type="match status" value="1"/>
</dbReference>
<dbReference type="InterPro" id="IPR010982">
    <property type="entry name" value="Lambda_DNA-bd_dom_sf"/>
</dbReference>
<evidence type="ECO:0000256" key="1">
    <source>
        <dbReference type="ARBA" id="ARBA00023125"/>
    </source>
</evidence>
<dbReference type="GO" id="GO:0003677">
    <property type="term" value="F:DNA binding"/>
    <property type="evidence" value="ECO:0007669"/>
    <property type="project" value="UniProtKB-KW"/>
</dbReference>
<keyword evidence="1" id="KW-0238">DNA-binding</keyword>
<dbReference type="EMBL" id="CP003257">
    <property type="protein sequence ID" value="AEX84749.1"/>
    <property type="molecule type" value="Genomic_DNA"/>
</dbReference>
<sequence length="69" mass="7855">MKKLKIYRLKKGLTQKELAKLLNVQQNTVAMWETGKSKPPLDKAIKIARILGTTVEELFDFKDTPLAGR</sequence>
<reference evidence="4" key="2">
    <citation type="submission" date="2012-01" db="EMBL/GenBank/DDBJ databases">
        <title>Complete sequence of chromosome of Marinitoga piezophila KA3.</title>
        <authorList>
            <person name="Lucas S."/>
            <person name="Han J."/>
            <person name="Lapidus A."/>
            <person name="Cheng J.-F."/>
            <person name="Goodwin L."/>
            <person name="Pitluck S."/>
            <person name="Peters L."/>
            <person name="Mikhailova N."/>
            <person name="Teshima H."/>
            <person name="Detter J.C."/>
            <person name="Han C."/>
            <person name="Tapia R."/>
            <person name="Land M."/>
            <person name="Hauser L."/>
            <person name="Kyrpides N."/>
            <person name="Ivanova N."/>
            <person name="Pagani I."/>
            <person name="Jebbar M."/>
            <person name="Vannier P."/>
            <person name="Oger P."/>
            <person name="Cario A."/>
            <person name="Bartlett D."/>
            <person name="Noll K.M."/>
            <person name="Woyke T."/>
        </authorList>
    </citation>
    <scope>NUCLEOTIDE SEQUENCE [LARGE SCALE GENOMIC DNA]</scope>
    <source>
        <strain evidence="4">DSM 14283 / JCM 11233 / KA3</strain>
    </source>
</reference>
<keyword evidence="4" id="KW-1185">Reference proteome</keyword>
<dbReference type="InterPro" id="IPR001387">
    <property type="entry name" value="Cro/C1-type_HTH"/>
</dbReference>
<dbReference type="PROSITE" id="PS50943">
    <property type="entry name" value="HTH_CROC1"/>
    <property type="match status" value="1"/>
</dbReference>
<accession>H2J421</accession>
<evidence type="ECO:0000313" key="4">
    <source>
        <dbReference type="Proteomes" id="UP000007161"/>
    </source>
</evidence>
<organism evidence="3 4">
    <name type="scientific">Marinitoga piezophila (strain DSM 14283 / JCM 11233 / KA3)</name>
    <dbReference type="NCBI Taxonomy" id="443254"/>
    <lineage>
        <taxon>Bacteria</taxon>
        <taxon>Thermotogati</taxon>
        <taxon>Thermotogota</taxon>
        <taxon>Thermotogae</taxon>
        <taxon>Petrotogales</taxon>
        <taxon>Petrotogaceae</taxon>
        <taxon>Marinitoga</taxon>
    </lineage>
</organism>
<dbReference type="Gene3D" id="1.10.260.40">
    <property type="entry name" value="lambda repressor-like DNA-binding domains"/>
    <property type="match status" value="1"/>
</dbReference>
<dbReference type="eggNOG" id="COG1476">
    <property type="taxonomic scope" value="Bacteria"/>
</dbReference>
<protein>
    <submittedName>
        <fullName evidence="3">Putative transcriptional regulator</fullName>
    </submittedName>
</protein>
<gene>
    <name evidence="3" type="ordered locus">Marpi_0298</name>
</gene>
<dbReference type="OrthoDB" id="48643at2"/>